<evidence type="ECO:0000256" key="7">
    <source>
        <dbReference type="SAM" id="Phobius"/>
    </source>
</evidence>
<evidence type="ECO:0000256" key="3">
    <source>
        <dbReference type="ARBA" id="ARBA00022692"/>
    </source>
</evidence>
<dbReference type="SUPFAM" id="SSF103473">
    <property type="entry name" value="MFS general substrate transporter"/>
    <property type="match status" value="1"/>
</dbReference>
<dbReference type="Proteomes" id="UP001283361">
    <property type="component" value="Unassembled WGS sequence"/>
</dbReference>
<reference evidence="8" key="1">
    <citation type="journal article" date="2023" name="G3 (Bethesda)">
        <title>A reference genome for the long-term kleptoplast-retaining sea slug Elysia crispata morphotype clarki.</title>
        <authorList>
            <person name="Eastman K.E."/>
            <person name="Pendleton A.L."/>
            <person name="Shaikh M.A."/>
            <person name="Suttiyut T."/>
            <person name="Ogas R."/>
            <person name="Tomko P."/>
            <person name="Gavelis G."/>
            <person name="Widhalm J.R."/>
            <person name="Wisecaver J.H."/>
        </authorList>
    </citation>
    <scope>NUCLEOTIDE SEQUENCE</scope>
    <source>
        <strain evidence="8">ECLA1</strain>
    </source>
</reference>
<feature type="region of interest" description="Disordered" evidence="6">
    <location>
        <begin position="294"/>
        <end position="315"/>
    </location>
</feature>
<sequence length="508" mass="56274">MFLKNEKLKKYCCFVGVHFITAPFSFIWVYGNLAEYIDSFVRYSGCDGCNDGDTQWILPLYMACFCPGLFLVHPLVKRTGLKCTGILAMLVFNSGLLGSAWTIQISVVGTIILQGLVMGMSVSVSVCISYMYIQSWRPKYEALLLSSVSCSANFLAMFENQLVTEVVNPSNLQPDKMNGPKTFFSQPEVLKRVPKTFLMLGGIITGLQTVGFLLVSVPSSKDHQNPNSIPNERKMLRPNAKCPDIVSNDHSQCHKDHAKIMSENHHYNFLSKERKDGSQSLTVDMSFEVESTGTADADTCNTKSHPNSKPDNASKTLTPAEILQTSGFWVLWLSWVALIYSLMLKNCFYKQFGFVYLRNDKALTLLGTFTPLVTSLARIALGYSMDKAIIGVEGSLVIGLSSCSLLCAFWFWAPQISGALYSFLILCLASMLSVFYVVFPTAILRMFGPTHFSFVLAMLYTGSTTVGLTFAVLATPVLHALGWFWVFISSSVLNLIALMYVIVAKINA</sequence>
<feature type="transmembrane region" description="Helical" evidence="7">
    <location>
        <begin position="56"/>
        <end position="76"/>
    </location>
</feature>
<dbReference type="GO" id="GO:0016020">
    <property type="term" value="C:membrane"/>
    <property type="evidence" value="ECO:0007669"/>
    <property type="project" value="UniProtKB-SubCell"/>
</dbReference>
<gene>
    <name evidence="8" type="ORF">RRG08_040141</name>
</gene>
<dbReference type="PANTHER" id="PTHR43385">
    <property type="entry name" value="RIBOFLAVIN TRANSPORTER RIBJ"/>
    <property type="match status" value="1"/>
</dbReference>
<feature type="transmembrane region" description="Helical" evidence="7">
    <location>
        <begin position="362"/>
        <end position="381"/>
    </location>
</feature>
<keyword evidence="5 7" id="KW-0472">Membrane</keyword>
<name>A0AAE1CNG0_9GAST</name>
<accession>A0AAE1CNG0</accession>
<feature type="transmembrane region" description="Helical" evidence="7">
    <location>
        <begin position="12"/>
        <end position="31"/>
    </location>
</feature>
<keyword evidence="9" id="KW-1185">Reference proteome</keyword>
<evidence type="ECO:0000256" key="6">
    <source>
        <dbReference type="SAM" id="MobiDB-lite"/>
    </source>
</evidence>
<feature type="transmembrane region" description="Helical" evidence="7">
    <location>
        <begin position="388"/>
        <end position="413"/>
    </location>
</feature>
<dbReference type="Gene3D" id="1.20.1250.20">
    <property type="entry name" value="MFS general substrate transporter like domains"/>
    <property type="match status" value="1"/>
</dbReference>
<evidence type="ECO:0000256" key="5">
    <source>
        <dbReference type="ARBA" id="ARBA00023136"/>
    </source>
</evidence>
<organism evidence="8 9">
    <name type="scientific">Elysia crispata</name>
    <name type="common">lettuce slug</name>
    <dbReference type="NCBI Taxonomy" id="231223"/>
    <lineage>
        <taxon>Eukaryota</taxon>
        <taxon>Metazoa</taxon>
        <taxon>Spiralia</taxon>
        <taxon>Lophotrochozoa</taxon>
        <taxon>Mollusca</taxon>
        <taxon>Gastropoda</taxon>
        <taxon>Heterobranchia</taxon>
        <taxon>Euthyneura</taxon>
        <taxon>Panpulmonata</taxon>
        <taxon>Sacoglossa</taxon>
        <taxon>Placobranchoidea</taxon>
        <taxon>Plakobranchidae</taxon>
        <taxon>Elysia</taxon>
    </lineage>
</organism>
<dbReference type="EMBL" id="JAWDGP010007412">
    <property type="protein sequence ID" value="KAK3719839.1"/>
    <property type="molecule type" value="Genomic_DNA"/>
</dbReference>
<feature type="transmembrane region" description="Helical" evidence="7">
    <location>
        <begin position="83"/>
        <end position="105"/>
    </location>
</feature>
<keyword evidence="4 7" id="KW-1133">Transmembrane helix</keyword>
<proteinExistence type="predicted"/>
<dbReference type="InterPro" id="IPR052983">
    <property type="entry name" value="MFS_Riboflavin_Transporter"/>
</dbReference>
<feature type="transmembrane region" description="Helical" evidence="7">
    <location>
        <begin position="322"/>
        <end position="342"/>
    </location>
</feature>
<dbReference type="AlphaFoldDB" id="A0AAE1CNG0"/>
<feature type="transmembrane region" description="Helical" evidence="7">
    <location>
        <begin position="480"/>
        <end position="503"/>
    </location>
</feature>
<feature type="transmembrane region" description="Helical" evidence="7">
    <location>
        <begin position="419"/>
        <end position="439"/>
    </location>
</feature>
<comment type="subcellular location">
    <subcellularLocation>
        <location evidence="1">Membrane</location>
        <topology evidence="1">Multi-pass membrane protein</topology>
    </subcellularLocation>
</comment>
<dbReference type="InterPro" id="IPR036259">
    <property type="entry name" value="MFS_trans_sf"/>
</dbReference>
<keyword evidence="2" id="KW-0813">Transport</keyword>
<feature type="transmembrane region" description="Helical" evidence="7">
    <location>
        <begin position="111"/>
        <end position="133"/>
    </location>
</feature>
<evidence type="ECO:0000313" key="8">
    <source>
        <dbReference type="EMBL" id="KAK3719839.1"/>
    </source>
</evidence>
<feature type="transmembrane region" description="Helical" evidence="7">
    <location>
        <begin position="451"/>
        <end position="474"/>
    </location>
</feature>
<comment type="caution">
    <text evidence="8">The sequence shown here is derived from an EMBL/GenBank/DDBJ whole genome shotgun (WGS) entry which is preliminary data.</text>
</comment>
<evidence type="ECO:0000256" key="4">
    <source>
        <dbReference type="ARBA" id="ARBA00022989"/>
    </source>
</evidence>
<feature type="transmembrane region" description="Helical" evidence="7">
    <location>
        <begin position="197"/>
        <end position="217"/>
    </location>
</feature>
<keyword evidence="3 7" id="KW-0812">Transmembrane</keyword>
<evidence type="ECO:0000313" key="9">
    <source>
        <dbReference type="Proteomes" id="UP001283361"/>
    </source>
</evidence>
<protein>
    <submittedName>
        <fullName evidence="8">Uncharacterized protein</fullName>
    </submittedName>
</protein>
<evidence type="ECO:0000256" key="2">
    <source>
        <dbReference type="ARBA" id="ARBA00022448"/>
    </source>
</evidence>
<dbReference type="PANTHER" id="PTHR43385:SF1">
    <property type="entry name" value="RIBOFLAVIN TRANSPORTER RIBJ"/>
    <property type="match status" value="1"/>
</dbReference>
<evidence type="ECO:0000256" key="1">
    <source>
        <dbReference type="ARBA" id="ARBA00004141"/>
    </source>
</evidence>